<feature type="transmembrane region" description="Helical" evidence="9">
    <location>
        <begin position="280"/>
        <end position="298"/>
    </location>
</feature>
<dbReference type="InterPro" id="IPR001173">
    <property type="entry name" value="Glyco_trans_2-like"/>
</dbReference>
<evidence type="ECO:0000256" key="5">
    <source>
        <dbReference type="ARBA" id="ARBA00022679"/>
    </source>
</evidence>
<dbReference type="PANTHER" id="PTHR10859:SF105">
    <property type="entry name" value="DOLICHYL-PHOSPHATE BETA-D-MANNOSYLTRANSFERASE"/>
    <property type="match status" value="1"/>
</dbReference>
<dbReference type="InterPro" id="IPR035518">
    <property type="entry name" value="DPG_synthase"/>
</dbReference>
<feature type="transmembrane region" description="Helical" evidence="9">
    <location>
        <begin position="427"/>
        <end position="447"/>
    </location>
</feature>
<evidence type="ECO:0000256" key="1">
    <source>
        <dbReference type="ARBA" id="ARBA00004651"/>
    </source>
</evidence>
<keyword evidence="12" id="KW-1185">Reference proteome</keyword>
<feature type="transmembrane region" description="Helical" evidence="9">
    <location>
        <begin position="248"/>
        <end position="268"/>
    </location>
</feature>
<dbReference type="GO" id="GO:0016757">
    <property type="term" value="F:glycosyltransferase activity"/>
    <property type="evidence" value="ECO:0007669"/>
    <property type="project" value="UniProtKB-KW"/>
</dbReference>
<organism evidence="11 12">
    <name type="scientific">Halapricum salinum</name>
    <dbReference type="NCBI Taxonomy" id="1457250"/>
    <lineage>
        <taxon>Archaea</taxon>
        <taxon>Methanobacteriati</taxon>
        <taxon>Methanobacteriota</taxon>
        <taxon>Stenosarchaea group</taxon>
        <taxon>Halobacteria</taxon>
        <taxon>Halobacteriales</taxon>
        <taxon>Haloarculaceae</taxon>
        <taxon>Halapricum</taxon>
    </lineage>
</organism>
<dbReference type="Gene3D" id="3.90.550.10">
    <property type="entry name" value="Spore Coat Polysaccharide Biosynthesis Protein SpsA, Chain A"/>
    <property type="match status" value="1"/>
</dbReference>
<dbReference type="STRING" id="1457250.GCA_000755225_00287"/>
<keyword evidence="7 9" id="KW-1133">Transmembrane helix</keyword>
<evidence type="ECO:0000256" key="8">
    <source>
        <dbReference type="ARBA" id="ARBA00023136"/>
    </source>
</evidence>
<evidence type="ECO:0000256" key="6">
    <source>
        <dbReference type="ARBA" id="ARBA00022692"/>
    </source>
</evidence>
<dbReference type="NCBIfam" id="TIGR00374">
    <property type="entry name" value="flippase-like domain"/>
    <property type="match status" value="2"/>
</dbReference>
<keyword evidence="8 9" id="KW-0472">Membrane</keyword>
<reference evidence="11 12" key="1">
    <citation type="journal article" date="2019" name="Nat. Commun.">
        <title>A new type of DNA phosphorothioation-based antiviral system in archaea.</title>
        <authorList>
            <person name="Xiong L."/>
            <person name="Liu S."/>
            <person name="Chen S."/>
            <person name="Xiao Y."/>
            <person name="Zhu B."/>
            <person name="Gao Y."/>
            <person name="Zhang Y."/>
            <person name="Chen B."/>
            <person name="Luo J."/>
            <person name="Deng Z."/>
            <person name="Chen X."/>
            <person name="Wang L."/>
            <person name="Chen S."/>
        </authorList>
    </citation>
    <scope>NUCLEOTIDE SEQUENCE [LARGE SCALE GENOMIC DNA]</scope>
    <source>
        <strain evidence="11 12">CBA1105</strain>
    </source>
</reference>
<evidence type="ECO:0000313" key="12">
    <source>
        <dbReference type="Proteomes" id="UP000296706"/>
    </source>
</evidence>
<dbReference type="EMBL" id="CP031310">
    <property type="protein sequence ID" value="QCC50828.1"/>
    <property type="molecule type" value="Genomic_DNA"/>
</dbReference>
<name>A0A4D6HCF0_9EURY</name>
<comment type="similarity">
    <text evidence="2">Belongs to the glycosyltransferase 2 family.</text>
</comment>
<dbReference type="GO" id="GO:0006487">
    <property type="term" value="P:protein N-linked glycosylation"/>
    <property type="evidence" value="ECO:0007669"/>
    <property type="project" value="TreeGrafter"/>
</dbReference>
<evidence type="ECO:0000259" key="10">
    <source>
        <dbReference type="Pfam" id="PF00535"/>
    </source>
</evidence>
<dbReference type="AlphaFoldDB" id="A0A4D6HCF0"/>
<keyword evidence="4" id="KW-0328">Glycosyltransferase</keyword>
<feature type="transmembrane region" description="Helical" evidence="9">
    <location>
        <begin position="584"/>
        <end position="602"/>
    </location>
</feature>
<keyword evidence="6 9" id="KW-0812">Transmembrane</keyword>
<dbReference type="Pfam" id="PF03706">
    <property type="entry name" value="LPG_synthase_TM"/>
    <property type="match status" value="1"/>
</dbReference>
<dbReference type="CDD" id="cd04188">
    <property type="entry name" value="DPG_synthase"/>
    <property type="match status" value="1"/>
</dbReference>
<dbReference type="RefSeq" id="WP_136342293.1">
    <property type="nucleotide sequence ID" value="NZ_CP031310.1"/>
</dbReference>
<accession>A0A4D6HCF0</accession>
<protein>
    <submittedName>
        <fullName evidence="11">TIGR00374 family protein</fullName>
    </submittedName>
</protein>
<dbReference type="Proteomes" id="UP000296706">
    <property type="component" value="Chromosome"/>
</dbReference>
<dbReference type="KEGG" id="hsn:DV733_06030"/>
<comment type="subcellular location">
    <subcellularLocation>
        <location evidence="1">Cell membrane</location>
        <topology evidence="1">Multi-pass membrane protein</topology>
    </subcellularLocation>
</comment>
<keyword evidence="5" id="KW-0808">Transferase</keyword>
<gene>
    <name evidence="11" type="ORF">DV733_06030</name>
</gene>
<feature type="transmembrane region" description="Helical" evidence="9">
    <location>
        <begin position="555"/>
        <end position="578"/>
    </location>
</feature>
<sequence length="622" mass="66491">MTRAVEVSVVLPAYNEEDTIERTVDITLETLATFLPAGSFEVIVAEDGCDDRTPEIASRMAEADDRVRHVHSDERLGRGGALEYAFHQARGETLVYFDTDLATDMRHLEELVESVRTEGYDVATGSRLLPGEAADRPAKRDIPSKGFNTLVRLFLRSDLQDHQCGFKAFDRDALLSLLDDVEDDHWFWDTEVLVRAQRAGYDVREFPVEWAPKGDSKVDLVRDVFGMGSQIVRTWWQVAVSPRIDRRVSIAAGTLLVFVALLLMTTYLDPGEVWGYMQDADLALVALAAVVYVTSWPLRGLRYRDILSKLGYRSDPAFLTGAIFISQTGNLVFPARLGDAVRAYVVKARRSVPYPSGFASLAIERVFDLLTIAFLAGAVVVGMAITMSPAEIQSAIGGAELAGGQEAAGQTAMLVAAGVGVAAGQTAMLVAAGVGVAAVLATVVIVLSARSERNYVRATVSRLSSDAYADYVAGVIERFTGDVQTVASDRRAFALVGATSLLIWTIDVLTAVVVLAAFGVELTPFLLGVAFFAVSVGNLAKVLPLTPAGLGLYEGAFAIIVVGLTPLGGALAISVAIVDHAVKNLVTLAGGLVSMAWLNVSLTTAVEESRDASEVEAAAGQD</sequence>
<evidence type="ECO:0000256" key="2">
    <source>
        <dbReference type="ARBA" id="ARBA00006739"/>
    </source>
</evidence>
<evidence type="ECO:0000256" key="4">
    <source>
        <dbReference type="ARBA" id="ARBA00022676"/>
    </source>
</evidence>
<evidence type="ECO:0000256" key="9">
    <source>
        <dbReference type="SAM" id="Phobius"/>
    </source>
</evidence>
<feature type="transmembrane region" description="Helical" evidence="9">
    <location>
        <begin position="524"/>
        <end position="543"/>
    </location>
</feature>
<evidence type="ECO:0000313" key="11">
    <source>
        <dbReference type="EMBL" id="QCC50828.1"/>
    </source>
</evidence>
<dbReference type="InterPro" id="IPR029044">
    <property type="entry name" value="Nucleotide-diphossugar_trans"/>
</dbReference>
<dbReference type="GeneID" id="39847404"/>
<evidence type="ECO:0000256" key="7">
    <source>
        <dbReference type="ARBA" id="ARBA00022989"/>
    </source>
</evidence>
<keyword evidence="3" id="KW-1003">Cell membrane</keyword>
<proteinExistence type="inferred from homology"/>
<dbReference type="Pfam" id="PF00535">
    <property type="entry name" value="Glycos_transf_2"/>
    <property type="match status" value="1"/>
</dbReference>
<feature type="transmembrane region" description="Helical" evidence="9">
    <location>
        <begin position="366"/>
        <end position="385"/>
    </location>
</feature>
<dbReference type="InterPro" id="IPR022791">
    <property type="entry name" value="L-PG_synthase/AglD"/>
</dbReference>
<evidence type="ECO:0000256" key="3">
    <source>
        <dbReference type="ARBA" id="ARBA00022475"/>
    </source>
</evidence>
<dbReference type="SUPFAM" id="SSF53448">
    <property type="entry name" value="Nucleotide-diphospho-sugar transferases"/>
    <property type="match status" value="1"/>
</dbReference>
<dbReference type="PANTHER" id="PTHR10859">
    <property type="entry name" value="GLYCOSYL TRANSFERASE"/>
    <property type="match status" value="1"/>
</dbReference>
<dbReference type="GO" id="GO:0005886">
    <property type="term" value="C:plasma membrane"/>
    <property type="evidence" value="ECO:0007669"/>
    <property type="project" value="UniProtKB-SubCell"/>
</dbReference>
<feature type="domain" description="Glycosyltransferase 2-like" evidence="10">
    <location>
        <begin position="8"/>
        <end position="174"/>
    </location>
</feature>